<dbReference type="EMBL" id="CM039434">
    <property type="protein sequence ID" value="KAI4323631.1"/>
    <property type="molecule type" value="Genomic_DNA"/>
</dbReference>
<comment type="caution">
    <text evidence="1">The sequence shown here is derived from an EMBL/GenBank/DDBJ whole genome shotgun (WGS) entry which is preliminary data.</text>
</comment>
<proteinExistence type="predicted"/>
<evidence type="ECO:0000313" key="2">
    <source>
        <dbReference type="Proteomes" id="UP000828941"/>
    </source>
</evidence>
<name>A0ACB9MI03_BAUVA</name>
<sequence>MDSNPRFQSGGTTDSSTSDGHVDDIDAEANFHFPQMFWGQIVIDSMVPLLFQFKESSVNRFFGAFGWIGIL</sequence>
<protein>
    <submittedName>
        <fullName evidence="1">Uncharacterized protein</fullName>
    </submittedName>
</protein>
<accession>A0ACB9MI03</accession>
<dbReference type="Proteomes" id="UP000828941">
    <property type="component" value="Chromosome 9"/>
</dbReference>
<organism evidence="1 2">
    <name type="scientific">Bauhinia variegata</name>
    <name type="common">Purple orchid tree</name>
    <name type="synonym">Phanera variegata</name>
    <dbReference type="NCBI Taxonomy" id="167791"/>
    <lineage>
        <taxon>Eukaryota</taxon>
        <taxon>Viridiplantae</taxon>
        <taxon>Streptophyta</taxon>
        <taxon>Embryophyta</taxon>
        <taxon>Tracheophyta</taxon>
        <taxon>Spermatophyta</taxon>
        <taxon>Magnoliopsida</taxon>
        <taxon>eudicotyledons</taxon>
        <taxon>Gunneridae</taxon>
        <taxon>Pentapetalae</taxon>
        <taxon>rosids</taxon>
        <taxon>fabids</taxon>
        <taxon>Fabales</taxon>
        <taxon>Fabaceae</taxon>
        <taxon>Cercidoideae</taxon>
        <taxon>Cercideae</taxon>
        <taxon>Bauhiniinae</taxon>
        <taxon>Bauhinia</taxon>
    </lineage>
</organism>
<keyword evidence="2" id="KW-1185">Reference proteome</keyword>
<gene>
    <name evidence="1" type="ORF">L6164_023222</name>
</gene>
<reference evidence="1 2" key="1">
    <citation type="journal article" date="2022" name="DNA Res.">
        <title>Chromosomal-level genome assembly of the orchid tree Bauhinia variegata (Leguminosae; Cercidoideae) supports the allotetraploid origin hypothesis of Bauhinia.</title>
        <authorList>
            <person name="Zhong Y."/>
            <person name="Chen Y."/>
            <person name="Zheng D."/>
            <person name="Pang J."/>
            <person name="Liu Y."/>
            <person name="Luo S."/>
            <person name="Meng S."/>
            <person name="Qian L."/>
            <person name="Wei D."/>
            <person name="Dai S."/>
            <person name="Zhou R."/>
        </authorList>
    </citation>
    <scope>NUCLEOTIDE SEQUENCE [LARGE SCALE GENOMIC DNA]</scope>
    <source>
        <strain evidence="1">BV-YZ2020</strain>
    </source>
</reference>
<evidence type="ECO:0000313" key="1">
    <source>
        <dbReference type="EMBL" id="KAI4323631.1"/>
    </source>
</evidence>